<dbReference type="Pfam" id="PF00571">
    <property type="entry name" value="CBS"/>
    <property type="match status" value="2"/>
</dbReference>
<dbReference type="EMBL" id="CABFVA020000094">
    <property type="protein sequence ID" value="VVM07486.1"/>
    <property type="molecule type" value="Genomic_DNA"/>
</dbReference>
<feature type="domain" description="CBS" evidence="18">
    <location>
        <begin position="302"/>
        <end position="359"/>
    </location>
</feature>
<dbReference type="PANTHER" id="PTHR39188">
    <property type="entry name" value="MEMBRANE-ASSOCIATED ZINC METALLOPROTEASE M50B"/>
    <property type="match status" value="1"/>
</dbReference>
<dbReference type="SMART" id="SM00116">
    <property type="entry name" value="CBS"/>
    <property type="match status" value="2"/>
</dbReference>
<dbReference type="InterPro" id="IPR000644">
    <property type="entry name" value="CBS_dom"/>
</dbReference>
<dbReference type="InterPro" id="IPR016483">
    <property type="entry name" value="UCP006404_Pept_M50_CBS"/>
</dbReference>
<dbReference type="AlphaFoldDB" id="A0A5E6MET1"/>
<evidence type="ECO:0000256" key="4">
    <source>
        <dbReference type="ARBA" id="ARBA00022670"/>
    </source>
</evidence>
<evidence type="ECO:0000256" key="3">
    <source>
        <dbReference type="ARBA" id="ARBA00022475"/>
    </source>
</evidence>
<keyword evidence="3" id="KW-1003">Cell membrane</keyword>
<keyword evidence="20" id="KW-1185">Reference proteome</keyword>
<feature type="transmembrane region" description="Helical" evidence="14">
    <location>
        <begin position="46"/>
        <end position="65"/>
    </location>
</feature>
<proteinExistence type="inferred from homology"/>
<evidence type="ECO:0000256" key="8">
    <source>
        <dbReference type="ARBA" id="ARBA00022801"/>
    </source>
</evidence>
<evidence type="ECO:0000256" key="13">
    <source>
        <dbReference type="ARBA" id="ARBA00023136"/>
    </source>
</evidence>
<evidence type="ECO:0000256" key="14">
    <source>
        <dbReference type="PIRNR" id="PIRNR006404"/>
    </source>
</evidence>
<evidence type="ECO:0000256" key="9">
    <source>
        <dbReference type="ARBA" id="ARBA00022833"/>
    </source>
</evidence>
<evidence type="ECO:0000256" key="10">
    <source>
        <dbReference type="ARBA" id="ARBA00022989"/>
    </source>
</evidence>
<organism evidence="19 20">
    <name type="scientific">Methylacidimicrobium tartarophylax</name>
    <dbReference type="NCBI Taxonomy" id="1041768"/>
    <lineage>
        <taxon>Bacteria</taxon>
        <taxon>Pseudomonadati</taxon>
        <taxon>Verrucomicrobiota</taxon>
        <taxon>Methylacidimicrobium</taxon>
    </lineage>
</organism>
<dbReference type="RefSeq" id="WP_142660589.1">
    <property type="nucleotide sequence ID" value="NZ_CABFVA020000094.1"/>
</dbReference>
<accession>A0A5E6MET1</accession>
<evidence type="ECO:0000256" key="12">
    <source>
        <dbReference type="ARBA" id="ARBA00023122"/>
    </source>
</evidence>
<keyword evidence="8 14" id="KW-0378">Hydrolase</keyword>
<dbReference type="PROSITE" id="PS51371">
    <property type="entry name" value="CBS"/>
    <property type="match status" value="2"/>
</dbReference>
<evidence type="ECO:0000256" key="11">
    <source>
        <dbReference type="ARBA" id="ARBA00023049"/>
    </source>
</evidence>
<evidence type="ECO:0000259" key="18">
    <source>
        <dbReference type="PROSITE" id="PS51371"/>
    </source>
</evidence>
<keyword evidence="11 14" id="KW-0482">Metalloprotease</keyword>
<dbReference type="GO" id="GO:0046872">
    <property type="term" value="F:metal ion binding"/>
    <property type="evidence" value="ECO:0007669"/>
    <property type="project" value="UniProtKB-UniRule"/>
</dbReference>
<feature type="transmembrane region" description="Helical" evidence="14">
    <location>
        <begin position="12"/>
        <end position="34"/>
    </location>
</feature>
<keyword evidence="4 14" id="KW-0645">Protease</keyword>
<comment type="similarity">
    <text evidence="2 14">Belongs to the peptidase M50B family.</text>
</comment>
<evidence type="ECO:0000256" key="5">
    <source>
        <dbReference type="ARBA" id="ARBA00022692"/>
    </source>
</evidence>
<feature type="binding site" evidence="16">
    <location>
        <position position="59"/>
    </location>
    <ligand>
        <name>Zn(2+)</name>
        <dbReference type="ChEBI" id="CHEBI:29105"/>
        <note>catalytic</note>
    </ligand>
</feature>
<dbReference type="InterPro" id="IPR008915">
    <property type="entry name" value="Peptidase_M50"/>
</dbReference>
<dbReference type="Gene3D" id="3.10.580.10">
    <property type="entry name" value="CBS-domain"/>
    <property type="match status" value="1"/>
</dbReference>
<evidence type="ECO:0000256" key="1">
    <source>
        <dbReference type="ARBA" id="ARBA00004651"/>
    </source>
</evidence>
<dbReference type="GO" id="GO:0006508">
    <property type="term" value="P:proteolysis"/>
    <property type="evidence" value="ECO:0007669"/>
    <property type="project" value="UniProtKB-KW"/>
</dbReference>
<feature type="transmembrane region" description="Helical" evidence="14">
    <location>
        <begin position="99"/>
        <end position="119"/>
    </location>
</feature>
<reference evidence="19 20" key="1">
    <citation type="submission" date="2019-09" db="EMBL/GenBank/DDBJ databases">
        <authorList>
            <person name="Cremers G."/>
        </authorList>
    </citation>
    <scope>NUCLEOTIDE SEQUENCE [LARGE SCALE GENOMIC DNA]</scope>
    <source>
        <strain evidence="19">4A</strain>
    </source>
</reference>
<dbReference type="OrthoDB" id="9800627at2"/>
<keyword evidence="7" id="KW-0677">Repeat</keyword>
<dbReference type="InterPro" id="IPR046342">
    <property type="entry name" value="CBS_dom_sf"/>
</dbReference>
<feature type="transmembrane region" description="Helical" evidence="14">
    <location>
        <begin position="139"/>
        <end position="159"/>
    </location>
</feature>
<evidence type="ECO:0000256" key="16">
    <source>
        <dbReference type="PIRSR" id="PIRSR006404-2"/>
    </source>
</evidence>
<evidence type="ECO:0000313" key="20">
    <source>
        <dbReference type="Proteomes" id="UP000334923"/>
    </source>
</evidence>
<evidence type="ECO:0000313" key="19">
    <source>
        <dbReference type="EMBL" id="VVM07486.1"/>
    </source>
</evidence>
<dbReference type="CDD" id="cd06164">
    <property type="entry name" value="S2P-M50_SpoIVFB_CBS"/>
    <property type="match status" value="1"/>
</dbReference>
<keyword evidence="6 14" id="KW-0479">Metal-binding</keyword>
<keyword evidence="13 14" id="KW-0472">Membrane</keyword>
<evidence type="ECO:0000256" key="2">
    <source>
        <dbReference type="ARBA" id="ARBA00007931"/>
    </source>
</evidence>
<feature type="active site" evidence="15">
    <location>
        <position position="60"/>
    </location>
</feature>
<keyword evidence="5 14" id="KW-0812">Transmembrane</keyword>
<evidence type="ECO:0000256" key="17">
    <source>
        <dbReference type="PROSITE-ProRule" id="PRU00703"/>
    </source>
</evidence>
<dbReference type="GO" id="GO:0005886">
    <property type="term" value="C:plasma membrane"/>
    <property type="evidence" value="ECO:0007669"/>
    <property type="project" value="UniProtKB-SubCell"/>
</dbReference>
<gene>
    <name evidence="19" type="primary">rip3</name>
    <name evidence="19" type="ORF">MAMT_01770</name>
</gene>
<dbReference type="SUPFAM" id="SSF54631">
    <property type="entry name" value="CBS-domain pair"/>
    <property type="match status" value="1"/>
</dbReference>
<dbReference type="PIRSF" id="PIRSF006404">
    <property type="entry name" value="UCP006404_Pept_M50_CBS"/>
    <property type="match status" value="1"/>
</dbReference>
<keyword evidence="9 14" id="KW-0862">Zinc</keyword>
<protein>
    <recommendedName>
        <fullName evidence="14">Zinc metalloprotease</fullName>
    </recommendedName>
</protein>
<comment type="caution">
    <text evidence="14">Lacks conserved residue(s) required for the propagation of feature annotation.</text>
</comment>
<dbReference type="PANTHER" id="PTHR39188:SF3">
    <property type="entry name" value="STAGE IV SPORULATION PROTEIN FB"/>
    <property type="match status" value="1"/>
</dbReference>
<keyword evidence="12 17" id="KW-0129">CBS domain</keyword>
<evidence type="ECO:0000256" key="7">
    <source>
        <dbReference type="ARBA" id="ARBA00022737"/>
    </source>
</evidence>
<name>A0A5E6MET1_9BACT</name>
<keyword evidence="10 14" id="KW-1133">Transmembrane helix</keyword>
<feature type="domain" description="CBS" evidence="18">
    <location>
        <begin position="240"/>
        <end position="298"/>
    </location>
</feature>
<dbReference type="CDD" id="cd02205">
    <property type="entry name" value="CBS_pair_SF"/>
    <property type="match status" value="1"/>
</dbReference>
<dbReference type="Proteomes" id="UP000334923">
    <property type="component" value="Unassembled WGS sequence"/>
</dbReference>
<dbReference type="Pfam" id="PF02163">
    <property type="entry name" value="Peptidase_M50"/>
    <property type="match status" value="1"/>
</dbReference>
<comment type="cofactor">
    <cofactor evidence="14 16">
        <name>Zn(2+)</name>
        <dbReference type="ChEBI" id="CHEBI:29105"/>
    </cofactor>
    <text evidence="14 16">Binds 1 zinc ion per subunit.</text>
</comment>
<evidence type="ECO:0000256" key="15">
    <source>
        <dbReference type="PIRSR" id="PIRSR006404-1"/>
    </source>
</evidence>
<comment type="subcellular location">
    <subcellularLocation>
        <location evidence="1">Cell membrane</location>
        <topology evidence="1">Multi-pass membrane protein</topology>
    </subcellularLocation>
</comment>
<feature type="binding site" evidence="16">
    <location>
        <position position="162"/>
    </location>
    <ligand>
        <name>Zn(2+)</name>
        <dbReference type="ChEBI" id="CHEBI:29105"/>
        <note>catalytic</note>
    </ligand>
</feature>
<feature type="binding site" evidence="16">
    <location>
        <position position="63"/>
    </location>
    <ligand>
        <name>Zn(2+)</name>
        <dbReference type="ChEBI" id="CHEBI:29105"/>
        <note>catalytic</note>
    </ligand>
</feature>
<evidence type="ECO:0000256" key="6">
    <source>
        <dbReference type="ARBA" id="ARBA00022723"/>
    </source>
</evidence>
<sequence length="371" mass="40515">MRWAWKIGVVRGIEIDIHFTFLLLVAWVAVGAYATRGSAFDVLSSVLFLIPLFAIIVLHELGHALTAQRFGIQTRNITLYPIGGVARLERMPDDPRQELLVALAGPAVNVVLAALLYVILLLTGGVQSWTDIHWLSGNLLLNLFWINVTLAAFNLLPAFPMDGGRVLRALLAARMGADQATQIAAAVGKSMAFLFGLLGFFGHNPFLLLIALFVWMGAAQEASLVHVKSVLSSVPVSHLMMSEFHTVSPADPLRIAVHHLLAGYHLDFPVVSSGSVVGILTRHNLVDGLSRFGEEIPVEKVMNRDFLTVDASDMAEVAIARLQEQGQRSAVVESNRQLVGLLSLENIGEFLLIRGALDQRKQRTKAVFPLL</sequence>
<dbReference type="GO" id="GO:0008237">
    <property type="term" value="F:metallopeptidase activity"/>
    <property type="evidence" value="ECO:0007669"/>
    <property type="project" value="UniProtKB-UniRule"/>
</dbReference>